<evidence type="ECO:0000259" key="2">
    <source>
        <dbReference type="Pfam" id="PF08075"/>
    </source>
</evidence>
<organism evidence="3 4">
    <name type="scientific">Glossina pallidipes</name>
    <name type="common">Tsetse fly</name>
    <dbReference type="NCBI Taxonomy" id="7398"/>
    <lineage>
        <taxon>Eukaryota</taxon>
        <taxon>Metazoa</taxon>
        <taxon>Ecdysozoa</taxon>
        <taxon>Arthropoda</taxon>
        <taxon>Hexapoda</taxon>
        <taxon>Insecta</taxon>
        <taxon>Pterygota</taxon>
        <taxon>Neoptera</taxon>
        <taxon>Endopterygota</taxon>
        <taxon>Diptera</taxon>
        <taxon>Brachycera</taxon>
        <taxon>Muscomorpha</taxon>
        <taxon>Hippoboscoidea</taxon>
        <taxon>Glossinidae</taxon>
        <taxon>Glossina</taxon>
    </lineage>
</organism>
<dbReference type="CDD" id="cd12945">
    <property type="entry name" value="NOPS_NONA_like"/>
    <property type="match status" value="1"/>
</dbReference>
<dbReference type="Pfam" id="PF08075">
    <property type="entry name" value="NOPS"/>
    <property type="match status" value="1"/>
</dbReference>
<name>A0A1A9ZQS5_GLOPL</name>
<reference evidence="4" key="1">
    <citation type="submission" date="2014-03" db="EMBL/GenBank/DDBJ databases">
        <authorList>
            <person name="Aksoy S."/>
            <person name="Warren W."/>
            <person name="Wilson R.K."/>
        </authorList>
    </citation>
    <scope>NUCLEOTIDE SEQUENCE [LARGE SCALE GENOMIC DNA]</scope>
    <source>
        <strain evidence="4">IAEA</strain>
    </source>
</reference>
<protein>
    <submittedName>
        <fullName evidence="3">NOPS domain-containing protein</fullName>
    </submittedName>
</protein>
<feature type="compositionally biased region" description="Low complexity" evidence="1">
    <location>
        <begin position="205"/>
        <end position="219"/>
    </location>
</feature>
<feature type="compositionally biased region" description="Basic and acidic residues" evidence="1">
    <location>
        <begin position="140"/>
        <end position="176"/>
    </location>
</feature>
<accession>A0A1A9ZQS5</accession>
<dbReference type="EnsemblMetazoa" id="GPAI022157-RA">
    <property type="protein sequence ID" value="GPAI022157-PA"/>
    <property type="gene ID" value="GPAI022157"/>
</dbReference>
<evidence type="ECO:0000313" key="4">
    <source>
        <dbReference type="Proteomes" id="UP000092445"/>
    </source>
</evidence>
<evidence type="ECO:0000313" key="3">
    <source>
        <dbReference type="EnsemblMetazoa" id="GPAI022157-PA"/>
    </source>
</evidence>
<proteinExistence type="predicted"/>
<sequence length="282" mass="32585">MQPLRIVPSNSRLARSALIQFKLDYHANPIIINDRGKTTSEGPCVVESFEANDDTDGLPEKSLNKKAPEFNQERSVGPRFAVLGSFEHEYGTRWKQLHELFKSKQEALKRELNGMEEEKLEAQMEYARYEHETELLRQELRKRESDSERKKMEWEMREKQAEEMRKREQEQMRRTQNEMQSRMMRQEEEMRQHQQEGGFSGNCSNFDNFGGAGADGNNNSSPFDFRGNNNSGGGGNDPNGPNGPSNQHSLVRTSLTQFVLKLSKCSKKLYVVIKVVHNRIKI</sequence>
<dbReference type="AlphaFoldDB" id="A0A1A9ZQS5"/>
<dbReference type="Proteomes" id="UP000092445">
    <property type="component" value="Unassembled WGS sequence"/>
</dbReference>
<dbReference type="Gene3D" id="6.10.250.1170">
    <property type="match status" value="1"/>
</dbReference>
<feature type="region of interest" description="Disordered" evidence="1">
    <location>
        <begin position="140"/>
        <end position="249"/>
    </location>
</feature>
<feature type="compositionally biased region" description="Basic and acidic residues" evidence="1">
    <location>
        <begin position="184"/>
        <end position="194"/>
    </location>
</feature>
<evidence type="ECO:0000256" key="1">
    <source>
        <dbReference type="SAM" id="MobiDB-lite"/>
    </source>
</evidence>
<reference evidence="3" key="2">
    <citation type="submission" date="2020-05" db="UniProtKB">
        <authorList>
            <consortium name="EnsemblMetazoa"/>
        </authorList>
    </citation>
    <scope>IDENTIFICATION</scope>
    <source>
        <strain evidence="3">IAEA</strain>
    </source>
</reference>
<feature type="domain" description="NOPS" evidence="2">
    <location>
        <begin position="43"/>
        <end position="95"/>
    </location>
</feature>
<dbReference type="STRING" id="7398.A0A1A9ZQS5"/>
<dbReference type="InterPro" id="IPR012975">
    <property type="entry name" value="NOPS"/>
</dbReference>
<dbReference type="VEuPathDB" id="VectorBase:GPAI022157"/>
<keyword evidence="4" id="KW-1185">Reference proteome</keyword>